<gene>
    <name evidence="3" type="ORF">MAR_017138</name>
    <name evidence="4" type="ORF">MAR_017207</name>
</gene>
<proteinExistence type="predicted"/>
<dbReference type="PANTHER" id="PTHR15093">
    <property type="entry name" value="PROSTATE APOPTOSIS RESPONSE PROTEIN PAR-4"/>
    <property type="match status" value="1"/>
</dbReference>
<evidence type="ECO:0000313" key="5">
    <source>
        <dbReference type="Proteomes" id="UP001164746"/>
    </source>
</evidence>
<protein>
    <submittedName>
        <fullName evidence="4">PAWR-like protein</fullName>
    </submittedName>
</protein>
<evidence type="ECO:0000313" key="3">
    <source>
        <dbReference type="EMBL" id="WAR07180.1"/>
    </source>
</evidence>
<feature type="compositionally biased region" description="Polar residues" evidence="2">
    <location>
        <begin position="190"/>
        <end position="233"/>
    </location>
</feature>
<feature type="compositionally biased region" description="Basic and acidic residues" evidence="2">
    <location>
        <begin position="134"/>
        <end position="143"/>
    </location>
</feature>
<keyword evidence="1" id="KW-0175">Coiled coil</keyword>
<keyword evidence="5" id="KW-1185">Reference proteome</keyword>
<feature type="compositionally biased region" description="Polar residues" evidence="2">
    <location>
        <begin position="1"/>
        <end position="11"/>
    </location>
</feature>
<feature type="region of interest" description="Disordered" evidence="2">
    <location>
        <begin position="1"/>
        <end position="321"/>
    </location>
</feature>
<dbReference type="EMBL" id="CP111017">
    <property type="protein sequence ID" value="WAR07180.1"/>
    <property type="molecule type" value="Genomic_DNA"/>
</dbReference>
<feature type="compositionally biased region" description="Basic and acidic residues" evidence="2">
    <location>
        <begin position="37"/>
        <end position="52"/>
    </location>
</feature>
<accession>A0ABY7EFP4</accession>
<dbReference type="PANTHER" id="PTHR15093:SF1">
    <property type="entry name" value="PRKC APOPTOSIS WT1 REGULATOR PROTEIN"/>
    <property type="match status" value="1"/>
</dbReference>
<name>A0ABY7EFP4_MYAAR</name>
<feature type="compositionally biased region" description="Basic residues" evidence="2">
    <location>
        <begin position="22"/>
        <end position="35"/>
    </location>
</feature>
<feature type="compositionally biased region" description="Basic residues" evidence="2">
    <location>
        <begin position="86"/>
        <end position="112"/>
    </location>
</feature>
<dbReference type="InterPro" id="IPR026117">
    <property type="entry name" value="Par-4"/>
</dbReference>
<organism evidence="4 5">
    <name type="scientific">Mya arenaria</name>
    <name type="common">Soft-shell clam</name>
    <dbReference type="NCBI Taxonomy" id="6604"/>
    <lineage>
        <taxon>Eukaryota</taxon>
        <taxon>Metazoa</taxon>
        <taxon>Spiralia</taxon>
        <taxon>Lophotrochozoa</taxon>
        <taxon>Mollusca</taxon>
        <taxon>Bivalvia</taxon>
        <taxon>Autobranchia</taxon>
        <taxon>Heteroconchia</taxon>
        <taxon>Euheterodonta</taxon>
        <taxon>Imparidentia</taxon>
        <taxon>Neoheterodontei</taxon>
        <taxon>Myida</taxon>
        <taxon>Myoidea</taxon>
        <taxon>Myidae</taxon>
        <taxon>Mya</taxon>
    </lineage>
</organism>
<dbReference type="EMBL" id="CP111017">
    <property type="protein sequence ID" value="WAR07249.1"/>
    <property type="molecule type" value="Genomic_DNA"/>
</dbReference>
<dbReference type="Proteomes" id="UP001164746">
    <property type="component" value="Chromosome 6"/>
</dbReference>
<reference evidence="4" key="1">
    <citation type="submission" date="2022-11" db="EMBL/GenBank/DDBJ databases">
        <title>Centuries of genome instability and evolution in soft-shell clam transmissible cancer (bioRxiv).</title>
        <authorList>
            <person name="Hart S.F.M."/>
            <person name="Yonemitsu M.A."/>
            <person name="Giersch R.M."/>
            <person name="Beal B.F."/>
            <person name="Arriagada G."/>
            <person name="Davis B.W."/>
            <person name="Ostrander E.A."/>
            <person name="Goff S.P."/>
            <person name="Metzger M.J."/>
        </authorList>
    </citation>
    <scope>NUCLEOTIDE SEQUENCE</scope>
    <source>
        <strain evidence="4">MELC-2E11</strain>
        <tissue evidence="4">Siphon/mantle</tissue>
    </source>
</reference>
<evidence type="ECO:0000256" key="2">
    <source>
        <dbReference type="SAM" id="MobiDB-lite"/>
    </source>
</evidence>
<evidence type="ECO:0000256" key="1">
    <source>
        <dbReference type="SAM" id="Coils"/>
    </source>
</evidence>
<evidence type="ECO:0000313" key="4">
    <source>
        <dbReference type="EMBL" id="WAR07249.1"/>
    </source>
</evidence>
<feature type="compositionally biased region" description="Low complexity" evidence="2">
    <location>
        <begin position="234"/>
        <end position="254"/>
    </location>
</feature>
<sequence>MASSSVSQESLDITEDYEITARRSRIRTLRAKGAFHKPGDHEPDSFGDRDGWDVNGGDGSTLQPGTSAGEGIIHDSPSRSAAQRMKDKRRPSHLQKGKPLKDKRKLREKRRSTGVVHLASTESTGDSLDDDHEEEKVLTEAKRNTTYNEVIDDDNPQTPSEAPKGYVARRNKSPSDLEADLEDNQDYDSAVSQSDTSFAFNDQSSKEASTNQNKPRVWSSQSKFNSYSTNSKPSVTQSDQHSSSSQSPLSQQSSGFTRKSAYDNDRSPVFQPSQPKSPRSPRSPKSAGQTSVGREPVRAVPSVMHRYPAERERQDAGAGYRSKIEGVRGPFGQHFVSSLINKENKDDDVARRRLEKDLERERDENRRLQNVLEEKDRRIAELERKVAMLNRDVEECLEDNEKLEIENRALIQAVGQLSTRGSHV</sequence>
<feature type="compositionally biased region" description="Acidic residues" evidence="2">
    <location>
        <begin position="177"/>
        <end position="186"/>
    </location>
</feature>
<feature type="coiled-coil region" evidence="1">
    <location>
        <begin position="344"/>
        <end position="420"/>
    </location>
</feature>